<dbReference type="InterPro" id="IPR027417">
    <property type="entry name" value="P-loop_NTPase"/>
</dbReference>
<evidence type="ECO:0000313" key="4">
    <source>
        <dbReference type="Proteomes" id="UP000828390"/>
    </source>
</evidence>
<dbReference type="GO" id="GO:0007264">
    <property type="term" value="P:small GTPase-mediated signal transduction"/>
    <property type="evidence" value="ECO:0007669"/>
    <property type="project" value="InterPro"/>
</dbReference>
<gene>
    <name evidence="3" type="ORF">DPMN_183898</name>
</gene>
<name>A0A9D4DIG1_DREPO</name>
<protein>
    <recommendedName>
        <fullName evidence="5">Cell division control protein 42 homolog</fullName>
    </recommendedName>
</protein>
<reference evidence="3" key="1">
    <citation type="journal article" date="2019" name="bioRxiv">
        <title>The Genome of the Zebra Mussel, Dreissena polymorpha: A Resource for Invasive Species Research.</title>
        <authorList>
            <person name="McCartney M.A."/>
            <person name="Auch B."/>
            <person name="Kono T."/>
            <person name="Mallez S."/>
            <person name="Zhang Y."/>
            <person name="Obille A."/>
            <person name="Becker A."/>
            <person name="Abrahante J.E."/>
            <person name="Garbe J."/>
            <person name="Badalamenti J.P."/>
            <person name="Herman A."/>
            <person name="Mangelson H."/>
            <person name="Liachko I."/>
            <person name="Sullivan S."/>
            <person name="Sone E.D."/>
            <person name="Koren S."/>
            <person name="Silverstein K.A.T."/>
            <person name="Beckman K.B."/>
            <person name="Gohl D.M."/>
        </authorList>
    </citation>
    <scope>NUCLEOTIDE SEQUENCE</scope>
    <source>
        <strain evidence="3">Duluth1</strain>
        <tissue evidence="3">Whole animal</tissue>
    </source>
</reference>
<dbReference type="PRINTS" id="PR00449">
    <property type="entry name" value="RASTRNSFRMNG"/>
</dbReference>
<dbReference type="GO" id="GO:0003924">
    <property type="term" value="F:GTPase activity"/>
    <property type="evidence" value="ECO:0007669"/>
    <property type="project" value="InterPro"/>
</dbReference>
<dbReference type="AlphaFoldDB" id="A0A9D4DIG1"/>
<dbReference type="SMART" id="SM00174">
    <property type="entry name" value="RHO"/>
    <property type="match status" value="1"/>
</dbReference>
<dbReference type="Pfam" id="PF00071">
    <property type="entry name" value="Ras"/>
    <property type="match status" value="1"/>
</dbReference>
<dbReference type="PROSITE" id="PS51421">
    <property type="entry name" value="RAS"/>
    <property type="match status" value="1"/>
</dbReference>
<dbReference type="InterPro" id="IPR005225">
    <property type="entry name" value="Small_GTP-bd"/>
</dbReference>
<dbReference type="EMBL" id="JAIWYP010000010">
    <property type="protein sequence ID" value="KAH3749401.1"/>
    <property type="molecule type" value="Genomic_DNA"/>
</dbReference>
<evidence type="ECO:0000313" key="3">
    <source>
        <dbReference type="EMBL" id="KAH3749401.1"/>
    </source>
</evidence>
<dbReference type="Gene3D" id="3.40.50.300">
    <property type="entry name" value="P-loop containing nucleotide triphosphate hydrolases"/>
    <property type="match status" value="1"/>
</dbReference>
<comment type="caution">
    <text evidence="3">The sequence shown here is derived from an EMBL/GenBank/DDBJ whole genome shotgun (WGS) entry which is preliminary data.</text>
</comment>
<dbReference type="Proteomes" id="UP000828390">
    <property type="component" value="Unassembled WGS sequence"/>
</dbReference>
<dbReference type="FunFam" id="3.40.50.300:FF:000118">
    <property type="entry name" value="Rho-related GTP-binding protein RhoG"/>
    <property type="match status" value="1"/>
</dbReference>
<dbReference type="InterPro" id="IPR001806">
    <property type="entry name" value="Small_GTPase"/>
</dbReference>
<evidence type="ECO:0008006" key="5">
    <source>
        <dbReference type="Google" id="ProtNLM"/>
    </source>
</evidence>
<dbReference type="NCBIfam" id="TIGR00231">
    <property type="entry name" value="small_GTP"/>
    <property type="match status" value="1"/>
</dbReference>
<accession>A0A9D4DIG1</accession>
<evidence type="ECO:0000256" key="2">
    <source>
        <dbReference type="ARBA" id="ARBA00023134"/>
    </source>
</evidence>
<keyword evidence="2" id="KW-0342">GTP-binding</keyword>
<keyword evidence="1" id="KW-0547">Nucleotide-binding</keyword>
<dbReference type="PROSITE" id="PS51420">
    <property type="entry name" value="RHO"/>
    <property type="match status" value="1"/>
</dbReference>
<reference evidence="3" key="2">
    <citation type="submission" date="2020-11" db="EMBL/GenBank/DDBJ databases">
        <authorList>
            <person name="McCartney M.A."/>
            <person name="Auch B."/>
            <person name="Kono T."/>
            <person name="Mallez S."/>
            <person name="Becker A."/>
            <person name="Gohl D.M."/>
            <person name="Silverstein K.A.T."/>
            <person name="Koren S."/>
            <person name="Bechman K.B."/>
            <person name="Herman A."/>
            <person name="Abrahante J.E."/>
            <person name="Garbe J."/>
        </authorList>
    </citation>
    <scope>NUCLEOTIDE SEQUENCE</scope>
    <source>
        <strain evidence="3">Duluth1</strain>
        <tissue evidence="3">Whole animal</tissue>
    </source>
</reference>
<dbReference type="SMART" id="SM00175">
    <property type="entry name" value="RAB"/>
    <property type="match status" value="1"/>
</dbReference>
<dbReference type="PROSITE" id="PS51419">
    <property type="entry name" value="RAB"/>
    <property type="match status" value="1"/>
</dbReference>
<sequence length="190" mass="21584">MQSIKCVVVGDGAVGKRCLLISYTKNAFPEEYTVFDNYSAVVIVDGDPITMWLYCLAGQEEYDRLRVIAYPQTDVFLICFSLINPDSFENVRQKCFPEVNHHCPHTPIILVGTKLDLRDDKETTKKLKVRKLSVVTHKQGRTLAKDANAVKYLECSALTQQGLKTVFEEAIRAANDPQKHIKKKDRCTLF</sequence>
<evidence type="ECO:0000256" key="1">
    <source>
        <dbReference type="ARBA" id="ARBA00022741"/>
    </source>
</evidence>
<dbReference type="OrthoDB" id="8830751at2759"/>
<dbReference type="SUPFAM" id="SSF52540">
    <property type="entry name" value="P-loop containing nucleoside triphosphate hydrolases"/>
    <property type="match status" value="1"/>
</dbReference>
<dbReference type="PANTHER" id="PTHR24072">
    <property type="entry name" value="RHO FAMILY GTPASE"/>
    <property type="match status" value="1"/>
</dbReference>
<dbReference type="InterPro" id="IPR003578">
    <property type="entry name" value="Small_GTPase_Rho"/>
</dbReference>
<proteinExistence type="predicted"/>
<dbReference type="GO" id="GO:0005525">
    <property type="term" value="F:GTP binding"/>
    <property type="evidence" value="ECO:0007669"/>
    <property type="project" value="UniProtKB-KW"/>
</dbReference>
<dbReference type="SMART" id="SM00173">
    <property type="entry name" value="RAS"/>
    <property type="match status" value="1"/>
</dbReference>
<keyword evidence="4" id="KW-1185">Reference proteome</keyword>
<organism evidence="3 4">
    <name type="scientific">Dreissena polymorpha</name>
    <name type="common">Zebra mussel</name>
    <name type="synonym">Mytilus polymorpha</name>
    <dbReference type="NCBI Taxonomy" id="45954"/>
    <lineage>
        <taxon>Eukaryota</taxon>
        <taxon>Metazoa</taxon>
        <taxon>Spiralia</taxon>
        <taxon>Lophotrochozoa</taxon>
        <taxon>Mollusca</taxon>
        <taxon>Bivalvia</taxon>
        <taxon>Autobranchia</taxon>
        <taxon>Heteroconchia</taxon>
        <taxon>Euheterodonta</taxon>
        <taxon>Imparidentia</taxon>
        <taxon>Neoheterodontei</taxon>
        <taxon>Myida</taxon>
        <taxon>Dreissenoidea</taxon>
        <taxon>Dreissenidae</taxon>
        <taxon>Dreissena</taxon>
    </lineage>
</organism>